<dbReference type="AlphaFoldDB" id="A0A835FSP7"/>
<gene>
    <name evidence="1" type="ORF">HU200_004173</name>
</gene>
<evidence type="ECO:0000313" key="1">
    <source>
        <dbReference type="EMBL" id="KAF8775787.1"/>
    </source>
</evidence>
<dbReference type="PANTHER" id="PTHR33800">
    <property type="entry name" value="OS06G0113600 PROTEIN"/>
    <property type="match status" value="1"/>
</dbReference>
<protein>
    <submittedName>
        <fullName evidence="1">Uncharacterized protein</fullName>
    </submittedName>
</protein>
<accession>A0A835FSP7</accession>
<dbReference type="OrthoDB" id="666312at2759"/>
<dbReference type="Proteomes" id="UP000636709">
    <property type="component" value="Unassembled WGS sequence"/>
</dbReference>
<organism evidence="1 2">
    <name type="scientific">Digitaria exilis</name>
    <dbReference type="NCBI Taxonomy" id="1010633"/>
    <lineage>
        <taxon>Eukaryota</taxon>
        <taxon>Viridiplantae</taxon>
        <taxon>Streptophyta</taxon>
        <taxon>Embryophyta</taxon>
        <taxon>Tracheophyta</taxon>
        <taxon>Spermatophyta</taxon>
        <taxon>Magnoliopsida</taxon>
        <taxon>Liliopsida</taxon>
        <taxon>Poales</taxon>
        <taxon>Poaceae</taxon>
        <taxon>PACMAD clade</taxon>
        <taxon>Panicoideae</taxon>
        <taxon>Panicodae</taxon>
        <taxon>Paniceae</taxon>
        <taxon>Anthephorinae</taxon>
        <taxon>Digitaria</taxon>
    </lineage>
</organism>
<comment type="caution">
    <text evidence="1">The sequence shown here is derived from an EMBL/GenBank/DDBJ whole genome shotgun (WGS) entry which is preliminary data.</text>
</comment>
<name>A0A835FSP7_9POAL</name>
<dbReference type="PANTHER" id="PTHR33800:SF30">
    <property type="entry name" value="DUF295 DOMAIN-CONTAINING PROTEIN"/>
    <property type="match status" value="1"/>
</dbReference>
<sequence>MACCTPSFRDLLAFAASCHPWRSAFSSYPSKSTLYTLFPPLLLRPNVPLCSPRPLPNAARNTFVPKRPCYVTDLASQDKSLCSQIPVLSFDYGNNRPPNALDKFAFRGASFGLMIFSNNRSCFLFYVFTGIDVSTPLLPFDEYSELYYGAALTAPLASPNSHRIVSTGSSNFFWPVGSNSWLKRSSRNGTLTKIVIFKGQVFGAGDVFEAYRLDTKIEPAKWVK</sequence>
<proteinExistence type="predicted"/>
<keyword evidence="2" id="KW-1185">Reference proteome</keyword>
<dbReference type="EMBL" id="JACEFO010000275">
    <property type="protein sequence ID" value="KAF8775787.1"/>
    <property type="molecule type" value="Genomic_DNA"/>
</dbReference>
<evidence type="ECO:0000313" key="2">
    <source>
        <dbReference type="Proteomes" id="UP000636709"/>
    </source>
</evidence>
<reference evidence="1" key="1">
    <citation type="submission" date="2020-07" db="EMBL/GenBank/DDBJ databases">
        <title>Genome sequence and genetic diversity analysis of an under-domesticated orphan crop, white fonio (Digitaria exilis).</title>
        <authorList>
            <person name="Bennetzen J.L."/>
            <person name="Chen S."/>
            <person name="Ma X."/>
            <person name="Wang X."/>
            <person name="Yssel A.E.J."/>
            <person name="Chaluvadi S.R."/>
            <person name="Johnson M."/>
            <person name="Gangashetty P."/>
            <person name="Hamidou F."/>
            <person name="Sanogo M.D."/>
            <person name="Zwaenepoel A."/>
            <person name="Wallace J."/>
            <person name="Van De Peer Y."/>
            <person name="Van Deynze A."/>
        </authorList>
    </citation>
    <scope>NUCLEOTIDE SEQUENCE</scope>
    <source>
        <tissue evidence="1">Leaves</tissue>
    </source>
</reference>